<comment type="similarity">
    <text evidence="1">Belongs to the ABC transporter superfamily.</text>
</comment>
<dbReference type="Gene3D" id="3.40.50.300">
    <property type="entry name" value="P-loop containing nucleotide triphosphate hydrolases"/>
    <property type="match status" value="1"/>
</dbReference>
<dbReference type="PATRIC" id="fig|1331206.3.peg.2049"/>
<dbReference type="EMBL" id="JFZZ01000072">
    <property type="protein sequence ID" value="KAK90575.1"/>
    <property type="molecule type" value="Genomic_DNA"/>
</dbReference>
<organism evidence="8 9">
    <name type="scientific">Bordetella holmesii CDC-H585-BH</name>
    <dbReference type="NCBI Taxonomy" id="1331206"/>
    <lineage>
        <taxon>Bacteria</taxon>
        <taxon>Pseudomonadati</taxon>
        <taxon>Pseudomonadota</taxon>
        <taxon>Betaproteobacteria</taxon>
        <taxon>Burkholderiales</taxon>
        <taxon>Alcaligenaceae</taxon>
        <taxon>Bordetella</taxon>
    </lineage>
</organism>
<accession>A0A158M3V3</accession>
<keyword evidence="3" id="KW-0472">Membrane</keyword>
<dbReference type="GO" id="GO:0015807">
    <property type="term" value="P:L-amino acid transport"/>
    <property type="evidence" value="ECO:0007669"/>
    <property type="project" value="TreeGrafter"/>
</dbReference>
<dbReference type="PANTHER" id="PTHR43820:SF4">
    <property type="entry name" value="HIGH-AFFINITY BRANCHED-CHAIN AMINO ACID TRANSPORT ATP-BINDING PROTEIN LIVF"/>
    <property type="match status" value="1"/>
</dbReference>
<keyword evidence="5 8" id="KW-0067">ATP-binding</keyword>
<protein>
    <submittedName>
        <fullName evidence="8">ABC transporter, ATP-binding protein</fullName>
    </submittedName>
</protein>
<dbReference type="Proteomes" id="UP000026682">
    <property type="component" value="Unassembled WGS sequence"/>
</dbReference>
<dbReference type="InterPro" id="IPR052156">
    <property type="entry name" value="BCAA_Transport_ATP-bd_LivF"/>
</dbReference>
<reference evidence="8 9" key="1">
    <citation type="submission" date="2014-03" db="EMBL/GenBank/DDBJ databases">
        <title>Genome sequence of Bordetella holmseii.</title>
        <authorList>
            <person name="Harvill E."/>
            <person name="Goodfield L.L."/>
            <person name="Ivanov Y."/>
            <person name="Meyer J.A."/>
            <person name="Newth C."/>
            <person name="Cassiday P."/>
            <person name="Tondella M.L."/>
            <person name="Liao P."/>
            <person name="Zimmerman J."/>
            <person name="Meert K."/>
            <person name="Wessel D."/>
            <person name="Berger J."/>
            <person name="Dean J.M."/>
            <person name="Holubkov R."/>
            <person name="Burr J."/>
            <person name="Liu T."/>
            <person name="Brinkac L.M."/>
            <person name="Sanka R."/>
            <person name="Kim M."/>
            <person name="Losada L."/>
        </authorList>
    </citation>
    <scope>NUCLEOTIDE SEQUENCE [LARGE SCALE GENOMIC DNA]</scope>
    <source>
        <strain evidence="8 9">CDC-H585-BH</strain>
    </source>
</reference>
<dbReference type="PROSITE" id="PS00211">
    <property type="entry name" value="ABC_TRANSPORTER_1"/>
    <property type="match status" value="1"/>
</dbReference>
<dbReference type="Pfam" id="PF00005">
    <property type="entry name" value="ABC_tran"/>
    <property type="match status" value="1"/>
</dbReference>
<name>A0A158M3V3_9BORD</name>
<dbReference type="InterPro" id="IPR027417">
    <property type="entry name" value="P-loop_NTPase"/>
</dbReference>
<evidence type="ECO:0000259" key="7">
    <source>
        <dbReference type="PROSITE" id="PS50893"/>
    </source>
</evidence>
<keyword evidence="3" id="KW-1003">Cell membrane</keyword>
<gene>
    <name evidence="8" type="ORF">L497_1545</name>
</gene>
<keyword evidence="6" id="KW-0029">Amino-acid transport</keyword>
<evidence type="ECO:0000313" key="8">
    <source>
        <dbReference type="EMBL" id="KAK90575.1"/>
    </source>
</evidence>
<evidence type="ECO:0000256" key="3">
    <source>
        <dbReference type="ARBA" id="ARBA00022475"/>
    </source>
</evidence>
<evidence type="ECO:0000256" key="4">
    <source>
        <dbReference type="ARBA" id="ARBA00022741"/>
    </source>
</evidence>
<sequence>MGGLMLAIEDMAISYGPMRALRGVSMHIGQGEIVALLGANGAGKSSLLRGIMGLMPAAGALRFEGRDLCGLSTPERVMAGLAMAPEGRQVFTDQTVHENLLLGGYLIRHDRPRLARQIEGYFEMFPRLRERREQVAGTLSGGEQQMLAIARALMSNPCLLILDEPSLGLAPLVTADIFRGLKRLRDAGMTILLVEQMANQALAIADPAYVLEGGTMTLQGLAADLRRDPRIREAYLGGEFAPEAVH</sequence>
<dbReference type="PROSITE" id="PS50893">
    <property type="entry name" value="ABC_TRANSPORTER_2"/>
    <property type="match status" value="1"/>
</dbReference>
<dbReference type="STRING" id="35814.BBB42_11020"/>
<dbReference type="GO" id="GO:0015658">
    <property type="term" value="F:branched-chain amino acid transmembrane transporter activity"/>
    <property type="evidence" value="ECO:0007669"/>
    <property type="project" value="TreeGrafter"/>
</dbReference>
<keyword evidence="2" id="KW-0813">Transport</keyword>
<dbReference type="PANTHER" id="PTHR43820">
    <property type="entry name" value="HIGH-AFFINITY BRANCHED-CHAIN AMINO ACID TRANSPORT ATP-BINDING PROTEIN LIVF"/>
    <property type="match status" value="1"/>
</dbReference>
<comment type="caution">
    <text evidence="8">The sequence shown here is derived from an EMBL/GenBank/DDBJ whole genome shotgun (WGS) entry which is preliminary data.</text>
</comment>
<feature type="domain" description="ABC transporter" evidence="7">
    <location>
        <begin position="6"/>
        <end position="238"/>
    </location>
</feature>
<dbReference type="InterPro" id="IPR003439">
    <property type="entry name" value="ABC_transporter-like_ATP-bd"/>
</dbReference>
<keyword evidence="4" id="KW-0547">Nucleotide-binding</keyword>
<dbReference type="SMART" id="SM00382">
    <property type="entry name" value="AAA"/>
    <property type="match status" value="1"/>
</dbReference>
<evidence type="ECO:0000256" key="6">
    <source>
        <dbReference type="ARBA" id="ARBA00022970"/>
    </source>
</evidence>
<dbReference type="InterPro" id="IPR017871">
    <property type="entry name" value="ABC_transporter-like_CS"/>
</dbReference>
<evidence type="ECO:0000256" key="2">
    <source>
        <dbReference type="ARBA" id="ARBA00022448"/>
    </source>
</evidence>
<dbReference type="CDD" id="cd03224">
    <property type="entry name" value="ABC_TM1139_LivF_branched"/>
    <property type="match status" value="1"/>
</dbReference>
<dbReference type="InterPro" id="IPR003593">
    <property type="entry name" value="AAA+_ATPase"/>
</dbReference>
<evidence type="ECO:0000256" key="1">
    <source>
        <dbReference type="ARBA" id="ARBA00005417"/>
    </source>
</evidence>
<proteinExistence type="inferred from homology"/>
<dbReference type="GO" id="GO:0016887">
    <property type="term" value="F:ATP hydrolysis activity"/>
    <property type="evidence" value="ECO:0007669"/>
    <property type="project" value="InterPro"/>
</dbReference>
<evidence type="ECO:0000313" key="9">
    <source>
        <dbReference type="Proteomes" id="UP000026682"/>
    </source>
</evidence>
<dbReference type="SUPFAM" id="SSF52540">
    <property type="entry name" value="P-loop containing nucleoside triphosphate hydrolases"/>
    <property type="match status" value="1"/>
</dbReference>
<evidence type="ECO:0000256" key="5">
    <source>
        <dbReference type="ARBA" id="ARBA00022840"/>
    </source>
</evidence>
<dbReference type="AlphaFoldDB" id="A0A158M3V3"/>
<dbReference type="GO" id="GO:0005524">
    <property type="term" value="F:ATP binding"/>
    <property type="evidence" value="ECO:0007669"/>
    <property type="project" value="UniProtKB-KW"/>
</dbReference>